<dbReference type="PROSITE" id="PS00460">
    <property type="entry name" value="GLUTATHIONE_PEROXID_1"/>
    <property type="match status" value="1"/>
</dbReference>
<dbReference type="CDD" id="cd00340">
    <property type="entry name" value="GSH_Peroxidase"/>
    <property type="match status" value="1"/>
</dbReference>
<keyword evidence="3 5" id="KW-0560">Oxidoreductase</keyword>
<dbReference type="GO" id="GO:0004601">
    <property type="term" value="F:peroxidase activity"/>
    <property type="evidence" value="ECO:0007669"/>
    <property type="project" value="UniProtKB-KW"/>
</dbReference>
<dbReference type="GO" id="GO:0006979">
    <property type="term" value="P:response to oxidative stress"/>
    <property type="evidence" value="ECO:0007669"/>
    <property type="project" value="InterPro"/>
</dbReference>
<evidence type="ECO:0000259" key="6">
    <source>
        <dbReference type="PROSITE" id="PS51352"/>
    </source>
</evidence>
<feature type="active site" evidence="4">
    <location>
        <position position="65"/>
    </location>
</feature>
<reference evidence="7" key="1">
    <citation type="submission" date="2024-06" db="EMBL/GenBank/DDBJ databases">
        <authorList>
            <person name="Liu X."/>
            <person name="Lenzi L."/>
            <person name="Haldenby T S."/>
            <person name="Uol C."/>
        </authorList>
    </citation>
    <scope>NUCLEOTIDE SEQUENCE</scope>
</reference>
<dbReference type="PROSITE" id="PS51352">
    <property type="entry name" value="THIOREDOXIN_2"/>
    <property type="match status" value="1"/>
</dbReference>
<dbReference type="Gene3D" id="3.40.30.10">
    <property type="entry name" value="Glutaredoxin"/>
    <property type="match status" value="1"/>
</dbReference>
<evidence type="ECO:0000313" key="7">
    <source>
        <dbReference type="EMBL" id="CAL5131684.1"/>
    </source>
</evidence>
<accession>A0AAV2T6P3</accession>
<dbReference type="PIRSF" id="PIRSF000303">
    <property type="entry name" value="Glutathion_perox"/>
    <property type="match status" value="1"/>
</dbReference>
<dbReference type="EMBL" id="CAXLJL010000101">
    <property type="protein sequence ID" value="CAL5131684.1"/>
    <property type="molecule type" value="Genomic_DNA"/>
</dbReference>
<dbReference type="Pfam" id="PF00255">
    <property type="entry name" value="GSHPx"/>
    <property type="match status" value="1"/>
</dbReference>
<dbReference type="PANTHER" id="PTHR11592:SF134">
    <property type="entry name" value="PHOSPHOLIPID HYDROPEROXIDE GLUTATHIONE PEROXIDASE"/>
    <property type="match status" value="1"/>
</dbReference>
<proteinExistence type="inferred from homology"/>
<keyword evidence="2 5" id="KW-0575">Peroxidase</keyword>
<organism evidence="7 8">
    <name type="scientific">Calicophoron daubneyi</name>
    <name type="common">Rumen fluke</name>
    <name type="synonym">Paramphistomum daubneyi</name>
    <dbReference type="NCBI Taxonomy" id="300641"/>
    <lineage>
        <taxon>Eukaryota</taxon>
        <taxon>Metazoa</taxon>
        <taxon>Spiralia</taxon>
        <taxon>Lophotrochozoa</taxon>
        <taxon>Platyhelminthes</taxon>
        <taxon>Trematoda</taxon>
        <taxon>Digenea</taxon>
        <taxon>Plagiorchiida</taxon>
        <taxon>Pronocephalata</taxon>
        <taxon>Paramphistomoidea</taxon>
        <taxon>Paramphistomidae</taxon>
        <taxon>Calicophoron</taxon>
    </lineage>
</organism>
<dbReference type="PRINTS" id="PR01011">
    <property type="entry name" value="GLUTPROXDASE"/>
</dbReference>
<dbReference type="AlphaFoldDB" id="A0AAV2T6P3"/>
<evidence type="ECO:0000256" key="2">
    <source>
        <dbReference type="ARBA" id="ARBA00022559"/>
    </source>
</evidence>
<dbReference type="InterPro" id="IPR000889">
    <property type="entry name" value="Glutathione_peroxidase"/>
</dbReference>
<evidence type="ECO:0000256" key="5">
    <source>
        <dbReference type="RuleBase" id="RU000499"/>
    </source>
</evidence>
<evidence type="ECO:0000256" key="1">
    <source>
        <dbReference type="ARBA" id="ARBA00006926"/>
    </source>
</evidence>
<dbReference type="InterPro" id="IPR029759">
    <property type="entry name" value="GPX_AS"/>
</dbReference>
<protein>
    <recommendedName>
        <fullName evidence="5">Glutathione peroxidase</fullName>
    </recommendedName>
</protein>
<dbReference type="FunFam" id="3.40.30.10:FF:000025">
    <property type="entry name" value="Glutathione peroxidase"/>
    <property type="match status" value="1"/>
</dbReference>
<evidence type="ECO:0000256" key="3">
    <source>
        <dbReference type="ARBA" id="ARBA00023002"/>
    </source>
</evidence>
<evidence type="ECO:0000313" key="8">
    <source>
        <dbReference type="Proteomes" id="UP001497525"/>
    </source>
</evidence>
<dbReference type="Proteomes" id="UP001497525">
    <property type="component" value="Unassembled WGS sequence"/>
</dbReference>
<gene>
    <name evidence="7" type="ORF">CDAUBV1_LOCUS4193</name>
</gene>
<comment type="caution">
    <text evidence="7">The sequence shown here is derived from an EMBL/GenBank/DDBJ whole genome shotgun (WGS) entry which is preliminary data.</text>
</comment>
<dbReference type="PROSITE" id="PS51355">
    <property type="entry name" value="GLUTATHIONE_PEROXID_3"/>
    <property type="match status" value="1"/>
</dbReference>
<name>A0AAV2T6P3_CALDB</name>
<comment type="similarity">
    <text evidence="1 5">Belongs to the glutathione peroxidase family.</text>
</comment>
<feature type="domain" description="Thioredoxin" evidence="6">
    <location>
        <begin position="27"/>
        <end position="190"/>
    </location>
</feature>
<dbReference type="SUPFAM" id="SSF52833">
    <property type="entry name" value="Thioredoxin-like"/>
    <property type="match status" value="1"/>
</dbReference>
<dbReference type="PANTHER" id="PTHR11592">
    <property type="entry name" value="GLUTATHIONE PEROXIDASE"/>
    <property type="match status" value="1"/>
</dbReference>
<dbReference type="InterPro" id="IPR013766">
    <property type="entry name" value="Thioredoxin_domain"/>
</dbReference>
<dbReference type="InterPro" id="IPR036249">
    <property type="entry name" value="Thioredoxin-like_sf"/>
</dbReference>
<sequence length="191" mass="21457">MSPLPFRSFGVVRLAFAVAPRSMSTSSGDPGTVYQFSAQTIDGNSVSLSKYKGFVCLIVNVASKCGFTAKNYPQLQELHTRLYDQGLRILGFSCNQFGGQEPLSEPEIKQFVADKYGVTFDMFSKVDVNGSDTHPLFKFLKEKLHGTITDAVKWNFTKFLVDRKGIPRKRYSPQTDPLEIEKDILDLLKEQ</sequence>
<evidence type="ECO:0000256" key="4">
    <source>
        <dbReference type="PIRSR" id="PIRSR000303-1"/>
    </source>
</evidence>